<sequence length="220" mass="23496">MTTDIDRALAKMSALGIIEPEARPQAVRDLEVAQARSLEGIEQCTSLESLRILGCSIADYSPLARLGALRLLTVENCDLADTAWAAGLQLKVAVLRRNRVRDGRPVVTISTLHVLDLSGNPLDHQSREAAVAHAGSRLLTLDDEETAELNVLLADARTGIVSYRSGDSLWACATGLDLVPHPEAGHVLTSPEELRDMARGNISPGEFLGLDASNNMGGGR</sequence>
<dbReference type="AlphaFoldDB" id="A0A0A6VQJ4"/>
<dbReference type="RefSeq" id="WP_035929173.1">
    <property type="nucleotide sequence ID" value="NZ_JSUH01000014.1"/>
</dbReference>
<dbReference type="Gene3D" id="3.80.10.10">
    <property type="entry name" value="Ribonuclease Inhibitor"/>
    <property type="match status" value="1"/>
</dbReference>
<dbReference type="InterPro" id="IPR032675">
    <property type="entry name" value="LRR_dom_sf"/>
</dbReference>
<dbReference type="SUPFAM" id="SSF52058">
    <property type="entry name" value="L domain-like"/>
    <property type="match status" value="1"/>
</dbReference>
<name>A0A0A6VQJ4_KOCRO</name>
<comment type="caution">
    <text evidence="1">The sequence shown here is derived from an EMBL/GenBank/DDBJ whole genome shotgun (WGS) entry which is preliminary data.</text>
</comment>
<dbReference type="EMBL" id="JSUH01000014">
    <property type="protein sequence ID" value="KHD96658.1"/>
    <property type="molecule type" value="Genomic_DNA"/>
</dbReference>
<dbReference type="Proteomes" id="UP000030466">
    <property type="component" value="Unassembled WGS sequence"/>
</dbReference>
<gene>
    <name evidence="1" type="ORF">GY22_14485</name>
</gene>
<evidence type="ECO:0000313" key="1">
    <source>
        <dbReference type="EMBL" id="KHD96658.1"/>
    </source>
</evidence>
<protein>
    <submittedName>
        <fullName evidence="1">Uncharacterized protein</fullName>
    </submittedName>
</protein>
<evidence type="ECO:0000313" key="2">
    <source>
        <dbReference type="Proteomes" id="UP000030466"/>
    </source>
</evidence>
<organism evidence="1 2">
    <name type="scientific">Kocuria rosea subsp. polaris</name>
    <dbReference type="NCBI Taxonomy" id="136273"/>
    <lineage>
        <taxon>Bacteria</taxon>
        <taxon>Bacillati</taxon>
        <taxon>Actinomycetota</taxon>
        <taxon>Actinomycetes</taxon>
        <taxon>Micrococcales</taxon>
        <taxon>Micrococcaceae</taxon>
        <taxon>Kocuria</taxon>
    </lineage>
</organism>
<reference evidence="1 2" key="1">
    <citation type="journal article" date="2003" name="Int. J. Syst. Evol. Microbiol.">
        <title>Kocuria polaris sp. nov., an orange-pigmented psychrophilic bacterium isolated from an Antarctic cyanobacterial mat sample.</title>
        <authorList>
            <person name="Reddy G.S."/>
            <person name="Prakash J.S."/>
            <person name="Prabahar V."/>
            <person name="Matsumoto G.I."/>
            <person name="Stackebrandt E."/>
            <person name="Shivaji S."/>
        </authorList>
    </citation>
    <scope>NUCLEOTIDE SEQUENCE [LARGE SCALE GENOMIC DNA]</scope>
    <source>
        <strain evidence="1 2">CMS 76or</strain>
    </source>
</reference>
<keyword evidence="2" id="KW-1185">Reference proteome</keyword>
<dbReference type="OrthoDB" id="5149764at2"/>
<proteinExistence type="predicted"/>
<accession>A0A0A6VQJ4</accession>